<evidence type="ECO:0000256" key="1">
    <source>
        <dbReference type="SAM" id="Coils"/>
    </source>
</evidence>
<keyword evidence="4" id="KW-1185">Reference proteome</keyword>
<organism evidence="3 4">
    <name type="scientific">Magallana gigas</name>
    <name type="common">Pacific oyster</name>
    <name type="synonym">Crassostrea gigas</name>
    <dbReference type="NCBI Taxonomy" id="29159"/>
    <lineage>
        <taxon>Eukaryota</taxon>
        <taxon>Metazoa</taxon>
        <taxon>Spiralia</taxon>
        <taxon>Lophotrochozoa</taxon>
        <taxon>Mollusca</taxon>
        <taxon>Bivalvia</taxon>
        <taxon>Autobranchia</taxon>
        <taxon>Pteriomorphia</taxon>
        <taxon>Ostreida</taxon>
        <taxon>Ostreoidea</taxon>
        <taxon>Ostreidae</taxon>
        <taxon>Magallana</taxon>
    </lineage>
</organism>
<evidence type="ECO:0000256" key="2">
    <source>
        <dbReference type="SAM" id="MobiDB-lite"/>
    </source>
</evidence>
<feature type="region of interest" description="Disordered" evidence="2">
    <location>
        <begin position="595"/>
        <end position="705"/>
    </location>
</feature>
<reference evidence="3" key="1">
    <citation type="submission" date="2022-08" db="UniProtKB">
        <authorList>
            <consortium name="EnsemblMetazoa"/>
        </authorList>
    </citation>
    <scope>IDENTIFICATION</scope>
    <source>
        <strain evidence="3">05x7-T-G4-1.051#20</strain>
    </source>
</reference>
<dbReference type="EnsemblMetazoa" id="G10893.1">
    <property type="protein sequence ID" value="G10893.1:cds"/>
    <property type="gene ID" value="G10893"/>
</dbReference>
<evidence type="ECO:0000313" key="4">
    <source>
        <dbReference type="Proteomes" id="UP000005408"/>
    </source>
</evidence>
<feature type="compositionally biased region" description="Polar residues" evidence="2">
    <location>
        <begin position="634"/>
        <end position="657"/>
    </location>
</feature>
<name>A0A8W8HST8_MAGGI</name>
<dbReference type="Proteomes" id="UP000005408">
    <property type="component" value="Unassembled WGS sequence"/>
</dbReference>
<feature type="compositionally biased region" description="Basic and acidic residues" evidence="2">
    <location>
        <begin position="662"/>
        <end position="680"/>
    </location>
</feature>
<evidence type="ECO:0000313" key="3">
    <source>
        <dbReference type="EnsemblMetazoa" id="G10893.1:cds"/>
    </source>
</evidence>
<sequence>MANIPFSLNNHFHPGLSFKSIFVCFQPFVDLYPSSGRLSMSSLLTSNNSMSSSSVPTNSASLAKAERQIKSLQEENTKLRKELENVRSLYKQLIAENSHEKFDERRVTVLKSQIIQLERQILLMSEAIGNRTVTLTEVENALIQIADKWRYYIGLEVKGPEVNIPRSELTEMVHVAESARIKLYKNLENSSHEKLFQPFLCMSEFLKPQRQEDITLFDVASGKLDHINLKQVTKLETKLASLYREMIHLHEILEPEMEEKQDSKEEQVTSSNHVALAVRDRFKTQLLKSCAMMKDCCADLLSLSLLYPCAPWPPLKKNAIKDISAAHVIRCLPLLPKSKSADVHSVIETLIRTYNYKHQMSQHEIKSLREELKFHKSIYDLQLSYVQSLFSVIREGYQSFQSSCDEVIANPFREVLEAYRQFKDKANEDGFKTFILKFDNCYEKVDHAVSQICVSNGEEFSEFGEAFLRELDKKISRSQNMRDKASRERGDLKVQQEKLENELRAFLDEQEIKYKEHFKPEPETDVTLPPQDEVVIFVKPTDVSVMDNENNVVVVESAMTDLNLDSDRKSNLEFDRKYASRKNFLKLNKESISDSHLDPKDVSGVTNESSAVDSTLPPQGKAPKRTKKLVPSTFVPNRTLQLRRSGSLSNIDKSFQPNGKLKPLDTESEKSDASSNESRKAHGATSDKGPSKRTRSTSSKRTPFY</sequence>
<feature type="coiled-coil region" evidence="1">
    <location>
        <begin position="62"/>
        <end position="96"/>
    </location>
</feature>
<dbReference type="AlphaFoldDB" id="A0A8W8HST8"/>
<accession>A0A8W8HST8</accession>
<protein>
    <submittedName>
        <fullName evidence="3">Uncharacterized protein</fullName>
    </submittedName>
</protein>
<feature type="compositionally biased region" description="Polar residues" evidence="2">
    <location>
        <begin position="604"/>
        <end position="617"/>
    </location>
</feature>
<keyword evidence="1" id="KW-0175">Coiled coil</keyword>
<proteinExistence type="predicted"/>
<feature type="compositionally biased region" description="Low complexity" evidence="2">
    <location>
        <begin position="696"/>
        <end position="705"/>
    </location>
</feature>
<feature type="coiled-coil region" evidence="1">
    <location>
        <begin position="468"/>
        <end position="509"/>
    </location>
</feature>